<gene>
    <name evidence="5" type="ORF">GCM10011611_04870</name>
</gene>
<dbReference type="GO" id="GO:0003700">
    <property type="term" value="F:DNA-binding transcription factor activity"/>
    <property type="evidence" value="ECO:0007669"/>
    <property type="project" value="InterPro"/>
</dbReference>
<evidence type="ECO:0000313" key="6">
    <source>
        <dbReference type="Proteomes" id="UP000646365"/>
    </source>
</evidence>
<keyword evidence="6" id="KW-1185">Reference proteome</keyword>
<keyword evidence="3" id="KW-0804">Transcription</keyword>
<dbReference type="SUPFAM" id="SSF46689">
    <property type="entry name" value="Homeodomain-like"/>
    <property type="match status" value="2"/>
</dbReference>
<evidence type="ECO:0000259" key="4">
    <source>
        <dbReference type="PROSITE" id="PS01124"/>
    </source>
</evidence>
<dbReference type="InterPro" id="IPR050204">
    <property type="entry name" value="AraC_XylS_family_regulators"/>
</dbReference>
<dbReference type="PROSITE" id="PS01124">
    <property type="entry name" value="HTH_ARAC_FAMILY_2"/>
    <property type="match status" value="1"/>
</dbReference>
<dbReference type="AlphaFoldDB" id="A0A8J2YQU7"/>
<dbReference type="PRINTS" id="PR00032">
    <property type="entry name" value="HTHARAC"/>
</dbReference>
<dbReference type="EMBL" id="BMJQ01000001">
    <property type="protein sequence ID" value="GGF02405.1"/>
    <property type="molecule type" value="Genomic_DNA"/>
</dbReference>
<evidence type="ECO:0000256" key="1">
    <source>
        <dbReference type="ARBA" id="ARBA00023015"/>
    </source>
</evidence>
<dbReference type="RefSeq" id="WP_189042056.1">
    <property type="nucleotide sequence ID" value="NZ_BMJQ01000001.1"/>
</dbReference>
<evidence type="ECO:0000256" key="2">
    <source>
        <dbReference type="ARBA" id="ARBA00023125"/>
    </source>
</evidence>
<dbReference type="InterPro" id="IPR018062">
    <property type="entry name" value="HTH_AraC-typ_CS"/>
</dbReference>
<keyword evidence="1" id="KW-0805">Transcription regulation</keyword>
<dbReference type="SMART" id="SM00342">
    <property type="entry name" value="HTH_ARAC"/>
    <property type="match status" value="1"/>
</dbReference>
<dbReference type="InterPro" id="IPR020449">
    <property type="entry name" value="Tscrpt_reg_AraC-type_HTH"/>
</dbReference>
<name>A0A8J2YQU7_9PROT</name>
<evidence type="ECO:0000313" key="5">
    <source>
        <dbReference type="EMBL" id="GGF02405.1"/>
    </source>
</evidence>
<accession>A0A8J2YQU7</accession>
<dbReference type="GO" id="GO:0043565">
    <property type="term" value="F:sequence-specific DNA binding"/>
    <property type="evidence" value="ECO:0007669"/>
    <property type="project" value="InterPro"/>
</dbReference>
<dbReference type="InterPro" id="IPR009057">
    <property type="entry name" value="Homeodomain-like_sf"/>
</dbReference>
<dbReference type="Pfam" id="PF12833">
    <property type="entry name" value="HTH_18"/>
    <property type="match status" value="1"/>
</dbReference>
<organism evidence="5 6">
    <name type="scientific">Aliidongia dinghuensis</name>
    <dbReference type="NCBI Taxonomy" id="1867774"/>
    <lineage>
        <taxon>Bacteria</taxon>
        <taxon>Pseudomonadati</taxon>
        <taxon>Pseudomonadota</taxon>
        <taxon>Alphaproteobacteria</taxon>
        <taxon>Rhodospirillales</taxon>
        <taxon>Dongiaceae</taxon>
        <taxon>Aliidongia</taxon>
    </lineage>
</organism>
<evidence type="ECO:0000256" key="3">
    <source>
        <dbReference type="ARBA" id="ARBA00023163"/>
    </source>
</evidence>
<dbReference type="Proteomes" id="UP000646365">
    <property type="component" value="Unassembled WGS sequence"/>
</dbReference>
<dbReference type="Gene3D" id="1.10.10.60">
    <property type="entry name" value="Homeodomain-like"/>
    <property type="match status" value="2"/>
</dbReference>
<comment type="caution">
    <text evidence="5">The sequence shown here is derived from an EMBL/GenBank/DDBJ whole genome shotgun (WGS) entry which is preliminary data.</text>
</comment>
<dbReference type="PANTHER" id="PTHR46796:SF6">
    <property type="entry name" value="ARAC SUBFAMILY"/>
    <property type="match status" value="1"/>
</dbReference>
<sequence length="312" mass="34545">MPMEKRATDRPSMDRPIADRIWDRTITPEETLAICPAAVSSQGRNWPDLFVVQRTGRDGLIEYPPVDHHVISVQQSGALLLSRRLGGDTQRRRAAAGSVSVTPAGEAAEWHWEGLYGRIEVYLPQSRIDQVVAEALDIDAERLEIAPSLAVRDFPAEQMARGLLQELQVPALASAVYAERFALLLAVHLVRAHSTLRRPSGARKGGLTPFALKRVKEFIEAHLAEDVSLGDMAATAGLSVFHFCRSFKQSTGMTPHQYQLYRRIERAKELLADRSLSLASLSVAVGFSSQSHFSTAFRKIAGTSPHRFRSEL</sequence>
<keyword evidence="2" id="KW-0238">DNA-binding</keyword>
<reference evidence="5" key="1">
    <citation type="journal article" date="2014" name="Int. J. Syst. Evol. Microbiol.">
        <title>Complete genome sequence of Corynebacterium casei LMG S-19264T (=DSM 44701T), isolated from a smear-ripened cheese.</title>
        <authorList>
            <consortium name="US DOE Joint Genome Institute (JGI-PGF)"/>
            <person name="Walter F."/>
            <person name="Albersmeier A."/>
            <person name="Kalinowski J."/>
            <person name="Ruckert C."/>
        </authorList>
    </citation>
    <scope>NUCLEOTIDE SEQUENCE</scope>
    <source>
        <strain evidence="5">CGMCC 1.15725</strain>
    </source>
</reference>
<feature type="domain" description="HTH araC/xylS-type" evidence="4">
    <location>
        <begin position="213"/>
        <end position="311"/>
    </location>
</feature>
<dbReference type="PROSITE" id="PS00041">
    <property type="entry name" value="HTH_ARAC_FAMILY_1"/>
    <property type="match status" value="1"/>
</dbReference>
<protein>
    <submittedName>
        <fullName evidence="5">AraC family transcriptional regulator</fullName>
    </submittedName>
</protein>
<proteinExistence type="predicted"/>
<dbReference type="PANTHER" id="PTHR46796">
    <property type="entry name" value="HTH-TYPE TRANSCRIPTIONAL ACTIVATOR RHAS-RELATED"/>
    <property type="match status" value="1"/>
</dbReference>
<dbReference type="InterPro" id="IPR018060">
    <property type="entry name" value="HTH_AraC"/>
</dbReference>
<reference evidence="5" key="2">
    <citation type="submission" date="2020-09" db="EMBL/GenBank/DDBJ databases">
        <authorList>
            <person name="Sun Q."/>
            <person name="Zhou Y."/>
        </authorList>
    </citation>
    <scope>NUCLEOTIDE SEQUENCE</scope>
    <source>
        <strain evidence="5">CGMCC 1.15725</strain>
    </source>
</reference>